<dbReference type="InterPro" id="IPR036259">
    <property type="entry name" value="MFS_trans_sf"/>
</dbReference>
<dbReference type="EMBL" id="JAUJEB010000007">
    <property type="protein sequence ID" value="MDN5215846.1"/>
    <property type="molecule type" value="Genomic_DNA"/>
</dbReference>
<dbReference type="NCBIfam" id="TIGR00710">
    <property type="entry name" value="efflux_Bcr_CflA"/>
    <property type="match status" value="1"/>
</dbReference>
<reference evidence="10" key="1">
    <citation type="submission" date="2023-06" db="EMBL/GenBank/DDBJ databases">
        <title>Genomic of Agaribacillus aureum.</title>
        <authorList>
            <person name="Wang G."/>
        </authorList>
    </citation>
    <scope>NUCLEOTIDE SEQUENCE</scope>
    <source>
        <strain evidence="10">BMA12</strain>
    </source>
</reference>
<keyword evidence="6 8" id="KW-1133">Transmembrane helix</keyword>
<feature type="transmembrane region" description="Helical" evidence="8">
    <location>
        <begin position="263"/>
        <end position="283"/>
    </location>
</feature>
<dbReference type="CDD" id="cd17320">
    <property type="entry name" value="MFS_MdfA_MDR_like"/>
    <property type="match status" value="1"/>
</dbReference>
<proteinExistence type="inferred from homology"/>
<sequence length="412" mass="45730">MMAEVVKKPIKKKNLSELEFIALMAFLMSNVALSIDAVLPGLKAIGLSIHNTNSADLQLIITMIFLGLGIGELIFGTLSDSFGRKPVVYHGLVVFIMASILCVTASSLQTMLVGRIMQGIGLSAPRTISIAIIRDTYNGNYMARIMSFITAIFILVPMIAPIAGQLILNHFDWQAIFYFQLMFAIITIVWFGSRQRETLPKEKRVKFAKTLFRDGLKEFFKFRPTIIYTLVSGLMEGAFILYLSTSRQIFQDQYHLLETFPYVFAAISFVLGVATFFNGSLVLRYGMRKLVVWALYLFCFSSLIYLFLFFRSGNPRLMILLLFLFLQFLSLGFIFGNLSALAMRPIGHIAGIGAAVFTVLSTVVAVPVALLIGPHIITSVVPLFAGFLCCGLCALLLLRLSTPGKKEITLSS</sequence>
<feature type="transmembrane region" description="Helical" evidence="8">
    <location>
        <begin position="20"/>
        <end position="45"/>
    </location>
</feature>
<dbReference type="Pfam" id="PF07690">
    <property type="entry name" value="MFS_1"/>
    <property type="match status" value="1"/>
</dbReference>
<feature type="transmembrane region" description="Helical" evidence="8">
    <location>
        <begin position="225"/>
        <end position="243"/>
    </location>
</feature>
<evidence type="ECO:0000313" key="11">
    <source>
        <dbReference type="Proteomes" id="UP001172083"/>
    </source>
</evidence>
<feature type="transmembrane region" description="Helical" evidence="8">
    <location>
        <begin position="173"/>
        <end position="193"/>
    </location>
</feature>
<dbReference type="InterPro" id="IPR020846">
    <property type="entry name" value="MFS_dom"/>
</dbReference>
<evidence type="ECO:0000256" key="2">
    <source>
        <dbReference type="ARBA" id="ARBA00006236"/>
    </source>
</evidence>
<dbReference type="PANTHER" id="PTHR23502">
    <property type="entry name" value="MAJOR FACILITATOR SUPERFAMILY"/>
    <property type="match status" value="1"/>
</dbReference>
<evidence type="ECO:0000256" key="4">
    <source>
        <dbReference type="ARBA" id="ARBA00022475"/>
    </source>
</evidence>
<feature type="transmembrane region" description="Helical" evidence="8">
    <location>
        <begin position="57"/>
        <end position="75"/>
    </location>
</feature>
<dbReference type="PANTHER" id="PTHR23502:SF132">
    <property type="entry name" value="POLYAMINE TRANSPORTER 2-RELATED"/>
    <property type="match status" value="1"/>
</dbReference>
<feature type="transmembrane region" description="Helical" evidence="8">
    <location>
        <begin position="290"/>
        <end position="310"/>
    </location>
</feature>
<dbReference type="SUPFAM" id="SSF103473">
    <property type="entry name" value="MFS general substrate transporter"/>
    <property type="match status" value="1"/>
</dbReference>
<protein>
    <submittedName>
        <fullName evidence="10">Multidrug effflux MFS transporter</fullName>
    </submittedName>
</protein>
<feature type="transmembrane region" description="Helical" evidence="8">
    <location>
        <begin position="376"/>
        <end position="398"/>
    </location>
</feature>
<feature type="transmembrane region" description="Helical" evidence="8">
    <location>
        <begin position="316"/>
        <end position="336"/>
    </location>
</feature>
<keyword evidence="4" id="KW-1003">Cell membrane</keyword>
<evidence type="ECO:0000259" key="9">
    <source>
        <dbReference type="PROSITE" id="PS50850"/>
    </source>
</evidence>
<evidence type="ECO:0000256" key="8">
    <source>
        <dbReference type="SAM" id="Phobius"/>
    </source>
</evidence>
<accession>A0ABT8LFM7</accession>
<comment type="subcellular location">
    <subcellularLocation>
        <location evidence="1">Cell membrane</location>
        <topology evidence="1">Multi-pass membrane protein</topology>
    </subcellularLocation>
</comment>
<evidence type="ECO:0000256" key="1">
    <source>
        <dbReference type="ARBA" id="ARBA00004651"/>
    </source>
</evidence>
<evidence type="ECO:0000256" key="7">
    <source>
        <dbReference type="ARBA" id="ARBA00023136"/>
    </source>
</evidence>
<feature type="transmembrane region" description="Helical" evidence="8">
    <location>
        <begin position="145"/>
        <end position="167"/>
    </location>
</feature>
<keyword evidence="11" id="KW-1185">Reference proteome</keyword>
<feature type="transmembrane region" description="Helical" evidence="8">
    <location>
        <begin position="348"/>
        <end position="370"/>
    </location>
</feature>
<gene>
    <name evidence="10" type="ORF">QQ020_27455</name>
</gene>
<dbReference type="RefSeq" id="WP_346761183.1">
    <property type="nucleotide sequence ID" value="NZ_JAUJEB010000007.1"/>
</dbReference>
<name>A0ABT8LFM7_9BACT</name>
<dbReference type="PROSITE" id="PS50850">
    <property type="entry name" value="MFS"/>
    <property type="match status" value="1"/>
</dbReference>
<keyword evidence="5 8" id="KW-0812">Transmembrane</keyword>
<keyword evidence="3" id="KW-0813">Transport</keyword>
<organism evidence="10 11">
    <name type="scientific">Agaribacillus aureus</name>
    <dbReference type="NCBI Taxonomy" id="3051825"/>
    <lineage>
        <taxon>Bacteria</taxon>
        <taxon>Pseudomonadati</taxon>
        <taxon>Bacteroidota</taxon>
        <taxon>Cytophagia</taxon>
        <taxon>Cytophagales</taxon>
        <taxon>Splendidivirgaceae</taxon>
        <taxon>Agaribacillus</taxon>
    </lineage>
</organism>
<dbReference type="Gene3D" id="1.20.1720.10">
    <property type="entry name" value="Multidrug resistance protein D"/>
    <property type="match status" value="1"/>
</dbReference>
<evidence type="ECO:0000256" key="6">
    <source>
        <dbReference type="ARBA" id="ARBA00022989"/>
    </source>
</evidence>
<evidence type="ECO:0000313" key="10">
    <source>
        <dbReference type="EMBL" id="MDN5215846.1"/>
    </source>
</evidence>
<feature type="transmembrane region" description="Helical" evidence="8">
    <location>
        <begin position="87"/>
        <end position="106"/>
    </location>
</feature>
<evidence type="ECO:0000256" key="3">
    <source>
        <dbReference type="ARBA" id="ARBA00022448"/>
    </source>
</evidence>
<dbReference type="Proteomes" id="UP001172083">
    <property type="component" value="Unassembled WGS sequence"/>
</dbReference>
<feature type="domain" description="Major facilitator superfamily (MFS) profile" evidence="9">
    <location>
        <begin position="18"/>
        <end position="412"/>
    </location>
</feature>
<dbReference type="InterPro" id="IPR004812">
    <property type="entry name" value="Efflux_drug-R_Bcr/CmlA"/>
</dbReference>
<evidence type="ECO:0000256" key="5">
    <source>
        <dbReference type="ARBA" id="ARBA00022692"/>
    </source>
</evidence>
<dbReference type="InterPro" id="IPR011701">
    <property type="entry name" value="MFS"/>
</dbReference>
<feature type="transmembrane region" description="Helical" evidence="8">
    <location>
        <begin position="112"/>
        <end position="133"/>
    </location>
</feature>
<comment type="similarity">
    <text evidence="2">Belongs to the major facilitator superfamily. Bcr/CmlA family.</text>
</comment>
<comment type="caution">
    <text evidence="10">The sequence shown here is derived from an EMBL/GenBank/DDBJ whole genome shotgun (WGS) entry which is preliminary data.</text>
</comment>
<keyword evidence="7 8" id="KW-0472">Membrane</keyword>